<evidence type="ECO:0000313" key="2">
    <source>
        <dbReference type="EMBL" id="AIC96413.1"/>
    </source>
</evidence>
<organism evidence="2 3">
    <name type="scientific">Shouchella lehensis G1</name>
    <dbReference type="NCBI Taxonomy" id="1246626"/>
    <lineage>
        <taxon>Bacteria</taxon>
        <taxon>Bacillati</taxon>
        <taxon>Bacillota</taxon>
        <taxon>Bacilli</taxon>
        <taxon>Bacillales</taxon>
        <taxon>Bacillaceae</taxon>
        <taxon>Shouchella</taxon>
    </lineage>
</organism>
<keyword evidence="3" id="KW-1185">Reference proteome</keyword>
<dbReference type="SUPFAM" id="SSF52833">
    <property type="entry name" value="Thioredoxin-like"/>
    <property type="match status" value="1"/>
</dbReference>
<proteinExistence type="predicted"/>
<dbReference type="PATRIC" id="fig|1246626.3.peg.3863"/>
<name>A0A060M783_9BACI</name>
<dbReference type="KEGG" id="ble:BleG1_3866"/>
<dbReference type="InterPro" id="IPR001853">
    <property type="entry name" value="DSBA-like_thioredoxin_dom"/>
</dbReference>
<evidence type="ECO:0000259" key="1">
    <source>
        <dbReference type="Pfam" id="PF01323"/>
    </source>
</evidence>
<dbReference type="Pfam" id="PF01323">
    <property type="entry name" value="DSBA"/>
    <property type="match status" value="1"/>
</dbReference>
<dbReference type="InterPro" id="IPR036249">
    <property type="entry name" value="Thioredoxin-like_sf"/>
</dbReference>
<dbReference type="OrthoDB" id="9799122at2"/>
<reference evidence="2 3" key="1">
    <citation type="journal article" date="2014" name="Gene">
        <title>A comparative genomic analysis of the alkalitolerant soil bacterium Bacillus lehensis G1.</title>
        <authorList>
            <person name="Noor Y.M."/>
            <person name="Samsulrizal N.H."/>
            <person name="Jema'on N.A."/>
            <person name="Low K.O."/>
            <person name="Ramli A.N."/>
            <person name="Alias N.I."/>
            <person name="Damis S.I."/>
            <person name="Fuzi S.F."/>
            <person name="Isa M.N."/>
            <person name="Murad A.M."/>
            <person name="Raih M.F."/>
            <person name="Bakar F.D."/>
            <person name="Najimudin N."/>
            <person name="Mahadi N.M."/>
            <person name="Illias R.M."/>
        </authorList>
    </citation>
    <scope>NUCLEOTIDE SEQUENCE [LARGE SCALE GENOMIC DNA]</scope>
    <source>
        <strain evidence="2 3">G1</strain>
    </source>
</reference>
<dbReference type="HOGENOM" id="CLU_069253_0_2_9"/>
<evidence type="ECO:0000313" key="3">
    <source>
        <dbReference type="Proteomes" id="UP000027142"/>
    </source>
</evidence>
<dbReference type="STRING" id="1246626.BleG1_3866"/>
<protein>
    <submittedName>
        <fullName evidence="2">DSBA oxidoreductase</fullName>
    </submittedName>
</protein>
<dbReference type="Proteomes" id="UP000027142">
    <property type="component" value="Chromosome"/>
</dbReference>
<dbReference type="PANTHER" id="PTHR13887:SF41">
    <property type="entry name" value="THIOREDOXIN SUPERFAMILY PROTEIN"/>
    <property type="match status" value="1"/>
</dbReference>
<dbReference type="eggNOG" id="COG2761">
    <property type="taxonomic scope" value="Bacteria"/>
</dbReference>
<feature type="domain" description="DSBA-like thioredoxin" evidence="1">
    <location>
        <begin position="3"/>
        <end position="202"/>
    </location>
</feature>
<dbReference type="AlphaFoldDB" id="A0A060M783"/>
<dbReference type="CDD" id="cd03024">
    <property type="entry name" value="DsbA_FrnE"/>
    <property type="match status" value="1"/>
</dbReference>
<accession>A0A060M783</accession>
<dbReference type="RefSeq" id="WP_038484431.1">
    <property type="nucleotide sequence ID" value="NZ_CP003923.1"/>
</dbReference>
<dbReference type="PANTHER" id="PTHR13887">
    <property type="entry name" value="GLUTATHIONE S-TRANSFERASE KAPPA"/>
    <property type="match status" value="1"/>
</dbReference>
<gene>
    <name evidence="2" type="ORF">BleG1_3866</name>
</gene>
<sequence>MKVEIWSDIACPFCYIGKRKFEQALDEFDQPVDVTFKSFQLDPNAPHHSTESMVTVLAKKYNIPVEKAKEMNSQVTAQAKEVGLNYDLESIRVVNTMDAHRLSHLAKEKGKMGEVMEALLDAHFVQGRYVGDREELINIGAKAGLSKEEVNAVLDSDQYKDVVMQDQAEGSQIGVQGVPFFVFNRKYAVSGAQPKEAFLQVLEKVKEEDQPQIQVVNQGDTCTDESC</sequence>
<dbReference type="EMBL" id="CP003923">
    <property type="protein sequence ID" value="AIC96413.1"/>
    <property type="molecule type" value="Genomic_DNA"/>
</dbReference>
<dbReference type="Gene3D" id="3.40.30.10">
    <property type="entry name" value="Glutaredoxin"/>
    <property type="match status" value="1"/>
</dbReference>
<dbReference type="GO" id="GO:0016491">
    <property type="term" value="F:oxidoreductase activity"/>
    <property type="evidence" value="ECO:0007669"/>
    <property type="project" value="InterPro"/>
</dbReference>